<dbReference type="PANTHER" id="PTHR34298">
    <property type="entry name" value="SEGREGATION AND CONDENSATION PROTEIN B"/>
    <property type="match status" value="1"/>
</dbReference>
<organism evidence="6 7">
    <name type="scientific">Pseudonocardia sediminis</name>
    <dbReference type="NCBI Taxonomy" id="1397368"/>
    <lineage>
        <taxon>Bacteria</taxon>
        <taxon>Bacillati</taxon>
        <taxon>Actinomycetota</taxon>
        <taxon>Actinomycetes</taxon>
        <taxon>Pseudonocardiales</taxon>
        <taxon>Pseudonocardiaceae</taxon>
        <taxon>Pseudonocardia</taxon>
    </lineage>
</organism>
<dbReference type="Gene3D" id="1.10.10.10">
    <property type="entry name" value="Winged helix-like DNA-binding domain superfamily/Winged helix DNA-binding domain"/>
    <property type="match status" value="2"/>
</dbReference>
<dbReference type="GO" id="GO:0051304">
    <property type="term" value="P:chromosome separation"/>
    <property type="evidence" value="ECO:0007669"/>
    <property type="project" value="InterPro"/>
</dbReference>
<dbReference type="InterPro" id="IPR005234">
    <property type="entry name" value="ScpB_csome_segregation"/>
</dbReference>
<dbReference type="InterPro" id="IPR036388">
    <property type="entry name" value="WH-like_DNA-bd_sf"/>
</dbReference>
<name>A0A4Q7UUU3_PSEST</name>
<accession>A0A4Q7UUU3</accession>
<feature type="compositionally biased region" description="Gly residues" evidence="5">
    <location>
        <begin position="1"/>
        <end position="10"/>
    </location>
</feature>
<evidence type="ECO:0000313" key="6">
    <source>
        <dbReference type="EMBL" id="RZT85536.1"/>
    </source>
</evidence>
<evidence type="ECO:0000256" key="4">
    <source>
        <dbReference type="ARBA" id="ARBA00023306"/>
    </source>
</evidence>
<evidence type="ECO:0000256" key="1">
    <source>
        <dbReference type="ARBA" id="ARBA00022490"/>
    </source>
</evidence>
<gene>
    <name evidence="6" type="ORF">EV383_2406</name>
</gene>
<evidence type="ECO:0000256" key="5">
    <source>
        <dbReference type="SAM" id="MobiDB-lite"/>
    </source>
</evidence>
<evidence type="ECO:0000313" key="7">
    <source>
        <dbReference type="Proteomes" id="UP000291591"/>
    </source>
</evidence>
<dbReference type="OrthoDB" id="9806226at2"/>
<keyword evidence="1" id="KW-0963">Cytoplasm</keyword>
<reference evidence="6 7" key="1">
    <citation type="submission" date="2019-02" db="EMBL/GenBank/DDBJ databases">
        <title>Sequencing the genomes of 1000 actinobacteria strains.</title>
        <authorList>
            <person name="Klenk H.-P."/>
        </authorList>
    </citation>
    <scope>NUCLEOTIDE SEQUENCE [LARGE SCALE GENOMIC DNA]</scope>
    <source>
        <strain evidence="6 7">DSM 45779</strain>
    </source>
</reference>
<keyword evidence="2" id="KW-0132">Cell division</keyword>
<dbReference type="PANTHER" id="PTHR34298:SF2">
    <property type="entry name" value="SEGREGATION AND CONDENSATION PROTEIN B"/>
    <property type="match status" value="1"/>
</dbReference>
<evidence type="ECO:0000256" key="2">
    <source>
        <dbReference type="ARBA" id="ARBA00022618"/>
    </source>
</evidence>
<feature type="region of interest" description="Disordered" evidence="5">
    <location>
        <begin position="1"/>
        <end position="92"/>
    </location>
</feature>
<keyword evidence="3" id="KW-0159">Chromosome partition</keyword>
<keyword evidence="7" id="KW-1185">Reference proteome</keyword>
<comment type="caution">
    <text evidence="6">The sequence shown here is derived from an EMBL/GenBank/DDBJ whole genome shotgun (WGS) entry which is preliminary data.</text>
</comment>
<keyword evidence="4" id="KW-0131">Cell cycle</keyword>
<dbReference type="Proteomes" id="UP000291591">
    <property type="component" value="Unassembled WGS sequence"/>
</dbReference>
<proteinExistence type="predicted"/>
<dbReference type="RefSeq" id="WP_130289977.1">
    <property type="nucleotide sequence ID" value="NZ_SHKL01000001.1"/>
</dbReference>
<dbReference type="Pfam" id="PF04079">
    <property type="entry name" value="SMC_ScpB"/>
    <property type="match status" value="1"/>
</dbReference>
<evidence type="ECO:0000256" key="3">
    <source>
        <dbReference type="ARBA" id="ARBA00022829"/>
    </source>
</evidence>
<feature type="compositionally biased region" description="Acidic residues" evidence="5">
    <location>
        <begin position="64"/>
        <end position="74"/>
    </location>
</feature>
<dbReference type="InterPro" id="IPR036390">
    <property type="entry name" value="WH_DNA-bd_sf"/>
</dbReference>
<dbReference type="NCBIfam" id="TIGR00281">
    <property type="entry name" value="SMC-Scp complex subunit ScpB"/>
    <property type="match status" value="1"/>
</dbReference>
<dbReference type="GO" id="GO:0051301">
    <property type="term" value="P:cell division"/>
    <property type="evidence" value="ECO:0007669"/>
    <property type="project" value="UniProtKB-KW"/>
</dbReference>
<dbReference type="EMBL" id="SHKL01000001">
    <property type="protein sequence ID" value="RZT85536.1"/>
    <property type="molecule type" value="Genomic_DNA"/>
</dbReference>
<dbReference type="SUPFAM" id="SSF46785">
    <property type="entry name" value="Winged helix' DNA-binding domain"/>
    <property type="match status" value="2"/>
</dbReference>
<sequence>MTDPSQGGGHPEFTDLDRLIGRTVPRSPHAQVPAPVPEDSAPEKTAPEEPAPEPEAEPPAVDGPDVDPEPESEPGPESVAAPRTGPDVTAEPDAAGVVAGTELPDGTAPPSAETAEIELPDVEDLGEELESDDAFEAALEALLLVVDAPVDEVALANALGQPAARVKAALPRMAGAYTADGRGIDLRRSGEGWRFYTRETYAPYVERMLLDGQRARLTRAALETLAVVAYRQPVTRARVSAVRGVNCDGVLRTLLTRGLVEEAGTDDQTQGTLFRTTELFLERLGLSSVQELPPLAPLLPDIDAIDDM</sequence>
<protein>
    <submittedName>
        <fullName evidence="6">Segregation and condensation protein B</fullName>
    </submittedName>
</protein>
<dbReference type="AlphaFoldDB" id="A0A4Q7UUU3"/>